<evidence type="ECO:0000259" key="3">
    <source>
        <dbReference type="Pfam" id="PF00326"/>
    </source>
</evidence>
<dbReference type="GO" id="GO:0006508">
    <property type="term" value="P:proteolysis"/>
    <property type="evidence" value="ECO:0007669"/>
    <property type="project" value="InterPro"/>
</dbReference>
<dbReference type="InterPro" id="IPR001375">
    <property type="entry name" value="Peptidase_S9_cat"/>
</dbReference>
<evidence type="ECO:0000313" key="5">
    <source>
        <dbReference type="Proteomes" id="UP000319486"/>
    </source>
</evidence>
<dbReference type="OrthoDB" id="9764953at2"/>
<dbReference type="GO" id="GO:0008236">
    <property type="term" value="F:serine-type peptidase activity"/>
    <property type="evidence" value="ECO:0007669"/>
    <property type="project" value="InterPro"/>
</dbReference>
<dbReference type="AlphaFoldDB" id="A0A502FGG5"/>
<dbReference type="SUPFAM" id="SSF53474">
    <property type="entry name" value="alpha/beta-Hydrolases"/>
    <property type="match status" value="1"/>
</dbReference>
<dbReference type="InterPro" id="IPR050955">
    <property type="entry name" value="Plant_Biomass_Hydrol_Est"/>
</dbReference>
<proteinExistence type="predicted"/>
<keyword evidence="1 2" id="KW-0732">Signal</keyword>
<dbReference type="Gene3D" id="3.40.50.1820">
    <property type="entry name" value="alpha/beta hydrolase"/>
    <property type="match status" value="1"/>
</dbReference>
<protein>
    <submittedName>
        <fullName evidence="4">Esterase</fullName>
    </submittedName>
</protein>
<feature type="signal peptide" evidence="2">
    <location>
        <begin position="1"/>
        <end position="19"/>
    </location>
</feature>
<dbReference type="InterPro" id="IPR029058">
    <property type="entry name" value="AB_hydrolase_fold"/>
</dbReference>
<evidence type="ECO:0000256" key="1">
    <source>
        <dbReference type="ARBA" id="ARBA00022729"/>
    </source>
</evidence>
<feature type="domain" description="Peptidase S9 prolyl oligopeptidase catalytic" evidence="3">
    <location>
        <begin position="112"/>
        <end position="243"/>
    </location>
</feature>
<comment type="caution">
    <text evidence="4">The sequence shown here is derived from an EMBL/GenBank/DDBJ whole genome shotgun (WGS) entry which is preliminary data.</text>
</comment>
<evidence type="ECO:0000313" key="4">
    <source>
        <dbReference type="EMBL" id="TPG11036.1"/>
    </source>
</evidence>
<evidence type="ECO:0000256" key="2">
    <source>
        <dbReference type="SAM" id="SignalP"/>
    </source>
</evidence>
<organism evidence="4 5">
    <name type="scientific">Rhodanobacter glycinis</name>
    <dbReference type="NCBI Taxonomy" id="582702"/>
    <lineage>
        <taxon>Bacteria</taxon>
        <taxon>Pseudomonadati</taxon>
        <taxon>Pseudomonadota</taxon>
        <taxon>Gammaproteobacteria</taxon>
        <taxon>Lysobacterales</taxon>
        <taxon>Rhodanobacteraceae</taxon>
        <taxon>Rhodanobacter</taxon>
    </lineage>
</organism>
<accession>A0A502FGG5</accession>
<reference evidence="4 5" key="1">
    <citation type="journal article" date="2019" name="Environ. Microbiol.">
        <title>Species interactions and distinct microbial communities in high Arctic permafrost affected cryosols are associated with the CH4 and CO2 gas fluxes.</title>
        <authorList>
            <person name="Altshuler I."/>
            <person name="Hamel J."/>
            <person name="Turney S."/>
            <person name="Magnuson E."/>
            <person name="Levesque R."/>
            <person name="Greer C."/>
            <person name="Whyte L.G."/>
        </authorList>
    </citation>
    <scope>NUCLEOTIDE SEQUENCE [LARGE SCALE GENOMIC DNA]</scope>
    <source>
        <strain evidence="4 5">S13Y</strain>
    </source>
</reference>
<name>A0A502FGG5_9GAMM</name>
<sequence>MRYLTALLFMMTASLASHAGAPARFVEHSLDLHGKTYRYQVYVPDGWTAKRSWPVVLFLHGSGERGSDNQSQLSQGLPPWLRRHGKDFRAVVVIPQAPQDSAWSGEIEQMALQALDASIATYHGDRQRLYLTGLSMGGYGLWQIALDHPGMFAAAAIICGGIRHPNDSDRLHVQGVPADVADPYAWVAAHIGKLPVWIFNGAIDDVVPPEESQRMHAALKTRGDDVRYTEFPGVGHGSWEAAYATAELWPWMFAHRLPPAPATR</sequence>
<dbReference type="Pfam" id="PF00326">
    <property type="entry name" value="Peptidase_S9"/>
    <property type="match status" value="1"/>
</dbReference>
<dbReference type="EMBL" id="RCZO01000001">
    <property type="protein sequence ID" value="TPG11036.1"/>
    <property type="molecule type" value="Genomic_DNA"/>
</dbReference>
<gene>
    <name evidence="4" type="ORF">EAH88_00280</name>
</gene>
<keyword evidence="5" id="KW-1185">Reference proteome</keyword>
<feature type="chain" id="PRO_5030107387" evidence="2">
    <location>
        <begin position="20"/>
        <end position="264"/>
    </location>
</feature>
<dbReference type="Proteomes" id="UP000319486">
    <property type="component" value="Unassembled WGS sequence"/>
</dbReference>
<dbReference type="PANTHER" id="PTHR43037:SF1">
    <property type="entry name" value="BLL1128 PROTEIN"/>
    <property type="match status" value="1"/>
</dbReference>
<dbReference type="RefSeq" id="WP_140648246.1">
    <property type="nucleotide sequence ID" value="NZ_RCZB01000002.1"/>
</dbReference>
<dbReference type="PANTHER" id="PTHR43037">
    <property type="entry name" value="UNNAMED PRODUCT-RELATED"/>
    <property type="match status" value="1"/>
</dbReference>